<evidence type="ECO:0008006" key="7">
    <source>
        <dbReference type="Google" id="ProtNLM"/>
    </source>
</evidence>
<organism evidence="5 6">
    <name type="scientific">Bifiguratus adelaidae</name>
    <dbReference type="NCBI Taxonomy" id="1938954"/>
    <lineage>
        <taxon>Eukaryota</taxon>
        <taxon>Fungi</taxon>
        <taxon>Fungi incertae sedis</taxon>
        <taxon>Mucoromycota</taxon>
        <taxon>Mucoromycotina</taxon>
        <taxon>Endogonomycetes</taxon>
        <taxon>Endogonales</taxon>
        <taxon>Endogonales incertae sedis</taxon>
        <taxon>Bifiguratus</taxon>
    </lineage>
</organism>
<dbReference type="Pfam" id="PF00956">
    <property type="entry name" value="NAP"/>
    <property type="match status" value="1"/>
</dbReference>
<sequence length="224" mass="25864">MADNKLTPQQQALSALDKEIEAAERELAKKRYELYKPIHAKRHGIIADIPDFWPTAFGNHPIVGSMIMGGSGEALEQLKDFRVDRDDANPQNYKITLTFGDNPHFKGGNLVKEVKTNEDGTVQVTKTKIEWHDGNEPSKRKREQEEEEDEDEELLDFFDWLESDERAEIAQLLADDLWEDAVDYYNAIDEDDDGIIDLEDEDLEEEEEEEEEEDDAPPKKKQQK</sequence>
<comment type="similarity">
    <text evidence="1 2">Belongs to the nucleosome assembly protein (NAP) family.</text>
</comment>
<dbReference type="InterPro" id="IPR037231">
    <property type="entry name" value="NAP-like_sf"/>
</dbReference>
<dbReference type="EMBL" id="MVBO01000001">
    <property type="protein sequence ID" value="OZJ07014.1"/>
    <property type="molecule type" value="Genomic_DNA"/>
</dbReference>
<evidence type="ECO:0000256" key="2">
    <source>
        <dbReference type="RuleBase" id="RU003876"/>
    </source>
</evidence>
<proteinExistence type="inferred from homology"/>
<evidence type="ECO:0000313" key="6">
    <source>
        <dbReference type="Proteomes" id="UP000242875"/>
    </source>
</evidence>
<feature type="region of interest" description="Disordered" evidence="4">
    <location>
        <begin position="131"/>
        <end position="152"/>
    </location>
</feature>
<evidence type="ECO:0000256" key="4">
    <source>
        <dbReference type="SAM" id="MobiDB-lite"/>
    </source>
</evidence>
<dbReference type="Gene3D" id="3.30.1120.90">
    <property type="entry name" value="Nucleosome assembly protein"/>
    <property type="match status" value="1"/>
</dbReference>
<feature type="compositionally biased region" description="Basic and acidic residues" evidence="4">
    <location>
        <begin position="131"/>
        <end position="144"/>
    </location>
</feature>
<dbReference type="OrthoDB" id="19419at2759"/>
<gene>
    <name evidence="5" type="ORF">BZG36_00019</name>
</gene>
<dbReference type="Proteomes" id="UP000242875">
    <property type="component" value="Unassembled WGS sequence"/>
</dbReference>
<protein>
    <recommendedName>
        <fullName evidence="7">Template-activating factor I</fullName>
    </recommendedName>
</protein>
<feature type="region of interest" description="Disordered" evidence="4">
    <location>
        <begin position="188"/>
        <end position="224"/>
    </location>
</feature>
<name>A0A261Y9B6_9FUNG</name>
<keyword evidence="6" id="KW-1185">Reference proteome</keyword>
<dbReference type="AlphaFoldDB" id="A0A261Y9B6"/>
<evidence type="ECO:0000313" key="5">
    <source>
        <dbReference type="EMBL" id="OZJ07014.1"/>
    </source>
</evidence>
<dbReference type="GO" id="GO:0005634">
    <property type="term" value="C:nucleus"/>
    <property type="evidence" value="ECO:0007669"/>
    <property type="project" value="InterPro"/>
</dbReference>
<dbReference type="GO" id="GO:0006334">
    <property type="term" value="P:nucleosome assembly"/>
    <property type="evidence" value="ECO:0007669"/>
    <property type="project" value="InterPro"/>
</dbReference>
<dbReference type="InterPro" id="IPR002164">
    <property type="entry name" value="NAP_family"/>
</dbReference>
<comment type="caution">
    <text evidence="5">The sequence shown here is derived from an EMBL/GenBank/DDBJ whole genome shotgun (WGS) entry which is preliminary data.</text>
</comment>
<keyword evidence="3" id="KW-0175">Coiled coil</keyword>
<evidence type="ECO:0000256" key="1">
    <source>
        <dbReference type="ARBA" id="ARBA00009947"/>
    </source>
</evidence>
<feature type="coiled-coil region" evidence="3">
    <location>
        <begin position="6"/>
        <end position="33"/>
    </location>
</feature>
<reference evidence="5 6" key="1">
    <citation type="journal article" date="2017" name="Mycologia">
        <title>Bifiguratus adelaidae, gen. et sp. nov., a new member of Mucoromycotina in endophytic and soil-dwelling habitats.</title>
        <authorList>
            <person name="Torres-Cruz T.J."/>
            <person name="Billingsley Tobias T.L."/>
            <person name="Almatruk M."/>
            <person name="Hesse C."/>
            <person name="Kuske C.R."/>
            <person name="Desiro A."/>
            <person name="Benucci G.M."/>
            <person name="Bonito G."/>
            <person name="Stajich J.E."/>
            <person name="Dunlap C."/>
            <person name="Arnold A.E."/>
            <person name="Porras-Alfaro A."/>
        </authorList>
    </citation>
    <scope>NUCLEOTIDE SEQUENCE [LARGE SCALE GENOMIC DNA]</scope>
    <source>
        <strain evidence="5 6">AZ0501</strain>
    </source>
</reference>
<evidence type="ECO:0000256" key="3">
    <source>
        <dbReference type="SAM" id="Coils"/>
    </source>
</evidence>
<accession>A0A261Y9B6</accession>
<feature type="compositionally biased region" description="Acidic residues" evidence="4">
    <location>
        <begin position="188"/>
        <end position="215"/>
    </location>
</feature>
<dbReference type="SUPFAM" id="SSF143113">
    <property type="entry name" value="NAP-like"/>
    <property type="match status" value="1"/>
</dbReference>
<dbReference type="PANTHER" id="PTHR11875">
    <property type="entry name" value="TESTIS-SPECIFIC Y-ENCODED PROTEIN"/>
    <property type="match status" value="1"/>
</dbReference>